<name>A0A2N0Q4U0_9GLOM</name>
<organism evidence="1 2">
    <name type="scientific">Rhizophagus irregularis</name>
    <dbReference type="NCBI Taxonomy" id="588596"/>
    <lineage>
        <taxon>Eukaryota</taxon>
        <taxon>Fungi</taxon>
        <taxon>Fungi incertae sedis</taxon>
        <taxon>Mucoromycota</taxon>
        <taxon>Glomeromycotina</taxon>
        <taxon>Glomeromycetes</taxon>
        <taxon>Glomerales</taxon>
        <taxon>Glomeraceae</taxon>
        <taxon>Rhizophagus</taxon>
    </lineage>
</organism>
<protein>
    <submittedName>
        <fullName evidence="1">Uncharacterized protein</fullName>
    </submittedName>
</protein>
<dbReference type="VEuPathDB" id="FungiDB:FUN_005984"/>
<sequence length="135" mass="16354">MKILLKELPTYDTLFKRETEGITNEFCKRCDKDENNNEEVELLREINFDFIRIIEQPSVILRGMNRAWEIVRGVYNANFNNLSNKKEGKKIVKKLWNFIYEEIKKRIWIKRCEDIAEIEKKEGIEKKTLKKRRSK</sequence>
<accession>A0A2N0Q4U0</accession>
<evidence type="ECO:0000313" key="2">
    <source>
        <dbReference type="Proteomes" id="UP000232722"/>
    </source>
</evidence>
<dbReference type="EMBL" id="LLXJ01000153">
    <property type="protein sequence ID" value="PKC14087.1"/>
    <property type="molecule type" value="Genomic_DNA"/>
</dbReference>
<dbReference type="VEuPathDB" id="FungiDB:RhiirA1_394086"/>
<reference evidence="1 2" key="1">
    <citation type="submission" date="2016-04" db="EMBL/GenBank/DDBJ databases">
        <title>Genome analyses suggest a sexual origin of heterokaryosis in a supposedly ancient asexual fungus.</title>
        <authorList>
            <person name="Ropars J."/>
            <person name="Sedzielewska K."/>
            <person name="Noel J."/>
            <person name="Charron P."/>
            <person name="Farinelli L."/>
            <person name="Marton T."/>
            <person name="Kruger M."/>
            <person name="Pelin A."/>
            <person name="Brachmann A."/>
            <person name="Corradi N."/>
        </authorList>
    </citation>
    <scope>NUCLEOTIDE SEQUENCE [LARGE SCALE GENOMIC DNA]</scope>
    <source>
        <strain evidence="1 2">A5</strain>
    </source>
</reference>
<evidence type="ECO:0000313" key="1">
    <source>
        <dbReference type="EMBL" id="PKC14087.1"/>
    </source>
</evidence>
<dbReference type="AlphaFoldDB" id="A0A2N0Q4U0"/>
<proteinExistence type="predicted"/>
<comment type="caution">
    <text evidence="1">The sequence shown here is derived from an EMBL/GenBank/DDBJ whole genome shotgun (WGS) entry which is preliminary data.</text>
</comment>
<dbReference type="Proteomes" id="UP000232722">
    <property type="component" value="Unassembled WGS sequence"/>
</dbReference>
<reference evidence="1 2" key="2">
    <citation type="submission" date="2017-09" db="EMBL/GenBank/DDBJ databases">
        <title>Extensive intraspecific genome diversity in a model arbuscular mycorrhizal fungus.</title>
        <authorList>
            <person name="Chen E.C."/>
            <person name="Morin E."/>
            <person name="Beaudet D."/>
            <person name="Noel J."/>
            <person name="Ndikumana S."/>
            <person name="Charron P."/>
            <person name="St-Onge C."/>
            <person name="Giorgi J."/>
            <person name="Grigoriev I.V."/>
            <person name="Roux C."/>
            <person name="Martin F.M."/>
            <person name="Corradi N."/>
        </authorList>
    </citation>
    <scope>NUCLEOTIDE SEQUENCE [LARGE SCALE GENOMIC DNA]</scope>
    <source>
        <strain evidence="1 2">A5</strain>
    </source>
</reference>
<gene>
    <name evidence="1" type="ORF">RhiirA5_409828</name>
</gene>